<reference evidence="10" key="1">
    <citation type="submission" date="2023-12" db="EMBL/GenBank/DDBJ databases">
        <title>Novel isolates from deep terrestrial aquifers shed light on the physiology and ecology of the class Limnochordia.</title>
        <authorList>
            <person name="Karnachuk O.V."/>
            <person name="Lukina A.P."/>
            <person name="Avakyan M.R."/>
            <person name="Kadnikov V."/>
            <person name="Begmatov S."/>
            <person name="Beletsky A.V."/>
            <person name="Mardanov A.V."/>
            <person name="Ravin N.V."/>
        </authorList>
    </citation>
    <scope>NUCLEOTIDE SEQUENCE [LARGE SCALE GENOMIC DNA]</scope>
    <source>
        <strain evidence="10">LN</strain>
    </source>
</reference>
<keyword evidence="6 7" id="KW-0472">Membrane</keyword>
<evidence type="ECO:0000259" key="8">
    <source>
        <dbReference type="PROSITE" id="PS50928"/>
    </source>
</evidence>
<evidence type="ECO:0000256" key="3">
    <source>
        <dbReference type="ARBA" id="ARBA00022475"/>
    </source>
</evidence>
<protein>
    <submittedName>
        <fullName evidence="9">Carbohydrate ABC transporter permease</fullName>
    </submittedName>
</protein>
<dbReference type="Proteomes" id="UP001333102">
    <property type="component" value="Chromosome"/>
</dbReference>
<keyword evidence="5 7" id="KW-1133">Transmembrane helix</keyword>
<keyword evidence="4 7" id="KW-0812">Transmembrane</keyword>
<keyword evidence="3" id="KW-1003">Cell membrane</keyword>
<dbReference type="RefSeq" id="WP_324669516.1">
    <property type="nucleotide sequence ID" value="NZ_CP141614.1"/>
</dbReference>
<accession>A0ABZ1BRA7</accession>
<dbReference type="PANTHER" id="PTHR32243:SF18">
    <property type="entry name" value="INNER MEMBRANE ABC TRANSPORTER PERMEASE PROTEIN YCJP"/>
    <property type="match status" value="1"/>
</dbReference>
<feature type="transmembrane region" description="Helical" evidence="7">
    <location>
        <begin position="153"/>
        <end position="172"/>
    </location>
</feature>
<evidence type="ECO:0000313" key="9">
    <source>
        <dbReference type="EMBL" id="WRP15126.1"/>
    </source>
</evidence>
<evidence type="ECO:0000256" key="7">
    <source>
        <dbReference type="RuleBase" id="RU363032"/>
    </source>
</evidence>
<dbReference type="InterPro" id="IPR050901">
    <property type="entry name" value="BP-dep_ABC_trans_perm"/>
</dbReference>
<dbReference type="PANTHER" id="PTHR32243">
    <property type="entry name" value="MALTOSE TRANSPORT SYSTEM PERMEASE-RELATED"/>
    <property type="match status" value="1"/>
</dbReference>
<evidence type="ECO:0000256" key="5">
    <source>
        <dbReference type="ARBA" id="ARBA00022989"/>
    </source>
</evidence>
<dbReference type="InterPro" id="IPR035906">
    <property type="entry name" value="MetI-like_sf"/>
</dbReference>
<comment type="subcellular location">
    <subcellularLocation>
        <location evidence="1 7">Cell membrane</location>
        <topology evidence="1 7">Multi-pass membrane protein</topology>
    </subcellularLocation>
</comment>
<proteinExistence type="inferred from homology"/>
<dbReference type="SUPFAM" id="SSF161098">
    <property type="entry name" value="MetI-like"/>
    <property type="match status" value="1"/>
</dbReference>
<keyword evidence="2 7" id="KW-0813">Transport</keyword>
<evidence type="ECO:0000256" key="2">
    <source>
        <dbReference type="ARBA" id="ARBA00022448"/>
    </source>
</evidence>
<dbReference type="PROSITE" id="PS50928">
    <property type="entry name" value="ABC_TM1"/>
    <property type="match status" value="1"/>
</dbReference>
<feature type="transmembrane region" description="Helical" evidence="7">
    <location>
        <begin position="119"/>
        <end position="141"/>
    </location>
</feature>
<feature type="domain" description="ABC transmembrane type-1" evidence="8">
    <location>
        <begin position="81"/>
        <end position="274"/>
    </location>
</feature>
<evidence type="ECO:0000256" key="4">
    <source>
        <dbReference type="ARBA" id="ARBA00022692"/>
    </source>
</evidence>
<dbReference type="InterPro" id="IPR000515">
    <property type="entry name" value="MetI-like"/>
</dbReference>
<gene>
    <name evidence="9" type="ORF">VLY81_02845</name>
</gene>
<dbReference type="Pfam" id="PF00528">
    <property type="entry name" value="BPD_transp_1"/>
    <property type="match status" value="1"/>
</dbReference>
<dbReference type="Gene3D" id="1.10.3720.10">
    <property type="entry name" value="MetI-like"/>
    <property type="match status" value="1"/>
</dbReference>
<comment type="similarity">
    <text evidence="7">Belongs to the binding-protein-dependent transport system permease family.</text>
</comment>
<sequence>MRRGVFPRARAAQPARRLAEAARWAAIALLVVWVLGPFGWGLLSALTPPELLYRSDGLVPPRLTADNFRAVGRDDAFRATFANSVGIGVLSATLTSAVACAAGWGAARFPGRFASASMAGLLVTQLLNGVLVVVPLFVLLARVGLTNTWTGLVLSYAGFTVPFCTLLLRSLFANFPAELEHAALIDGCTRLGAFWRVTLPLSLPGLVAAWLFAFVHAWNDLLYALVLSRDLRTMTVAVHIHNLAHTQFAGTNWSFILAEGVVAVIPAVAAFLYLQRYMVRGLTQGALTG</sequence>
<evidence type="ECO:0000256" key="6">
    <source>
        <dbReference type="ARBA" id="ARBA00023136"/>
    </source>
</evidence>
<evidence type="ECO:0000256" key="1">
    <source>
        <dbReference type="ARBA" id="ARBA00004651"/>
    </source>
</evidence>
<feature type="transmembrane region" description="Helical" evidence="7">
    <location>
        <begin position="85"/>
        <end position="107"/>
    </location>
</feature>
<feature type="transmembrane region" description="Helical" evidence="7">
    <location>
        <begin position="253"/>
        <end position="274"/>
    </location>
</feature>
<dbReference type="EMBL" id="CP141614">
    <property type="protein sequence ID" value="WRP15126.1"/>
    <property type="molecule type" value="Genomic_DNA"/>
</dbReference>
<name>A0ABZ1BRA7_9FIRM</name>
<dbReference type="CDD" id="cd06261">
    <property type="entry name" value="TM_PBP2"/>
    <property type="match status" value="1"/>
</dbReference>
<feature type="transmembrane region" description="Helical" evidence="7">
    <location>
        <begin position="193"/>
        <end position="218"/>
    </location>
</feature>
<evidence type="ECO:0000313" key="10">
    <source>
        <dbReference type="Proteomes" id="UP001333102"/>
    </source>
</evidence>
<keyword evidence="10" id="KW-1185">Reference proteome</keyword>
<organism evidence="9 10">
    <name type="scientific">Geochorda subterranea</name>
    <dbReference type="NCBI Taxonomy" id="3109564"/>
    <lineage>
        <taxon>Bacteria</taxon>
        <taxon>Bacillati</taxon>
        <taxon>Bacillota</taxon>
        <taxon>Limnochordia</taxon>
        <taxon>Limnochordales</taxon>
        <taxon>Geochordaceae</taxon>
        <taxon>Geochorda</taxon>
    </lineage>
</organism>
<feature type="transmembrane region" description="Helical" evidence="7">
    <location>
        <begin position="21"/>
        <end position="43"/>
    </location>
</feature>